<dbReference type="EMBL" id="QWGB01000005">
    <property type="protein sequence ID" value="RIJ23725.1"/>
    <property type="molecule type" value="Genomic_DNA"/>
</dbReference>
<feature type="compositionally biased region" description="Acidic residues" evidence="2">
    <location>
        <begin position="174"/>
        <end position="206"/>
    </location>
</feature>
<dbReference type="Proteomes" id="UP000265431">
    <property type="component" value="Unassembled WGS sequence"/>
</dbReference>
<protein>
    <submittedName>
        <fullName evidence="5">OstA family protein</fullName>
    </submittedName>
</protein>
<feature type="region of interest" description="Disordered" evidence="2">
    <location>
        <begin position="150"/>
        <end position="206"/>
    </location>
</feature>
<dbReference type="InterPro" id="IPR005653">
    <property type="entry name" value="OstA-like_N"/>
</dbReference>
<gene>
    <name evidence="5" type="ORF">D1224_05545</name>
</gene>
<keyword evidence="1 3" id="KW-0732">Signal</keyword>
<reference evidence="5 6" key="1">
    <citation type="submission" date="2018-08" db="EMBL/GenBank/DDBJ databases">
        <title>Henriciella mobilis sp. nov., isolated from seawater.</title>
        <authorList>
            <person name="Cheng H."/>
            <person name="Wu Y.-H."/>
            <person name="Xu X.-W."/>
            <person name="Guo L.-L."/>
        </authorList>
    </citation>
    <scope>NUCLEOTIDE SEQUENCE [LARGE SCALE GENOMIC DNA]</scope>
    <source>
        <strain evidence="5 6">CCUG66934</strain>
    </source>
</reference>
<dbReference type="GO" id="GO:0015920">
    <property type="term" value="P:lipopolysaccharide transport"/>
    <property type="evidence" value="ECO:0007669"/>
    <property type="project" value="TreeGrafter"/>
</dbReference>
<sequence>MMRRLTTILAIAAVAAPAAFAQISGEGGPIRVNADTSEVMERQRQVVLIDNVDIMQGNARLRADKVTIYYGGAGETQTAGMSGFGDIESMVAEGEVFYVTPDLKATGDVGTYDAQADTITLTGEVVLVRGEDVATGRRLVMRLEEGRTTLDGGDGQVQFNISPNERQGASSSEETAEDAVSTEDDELTNDVEDSADADLINEETSN</sequence>
<dbReference type="GO" id="GO:0017089">
    <property type="term" value="F:glycolipid transfer activity"/>
    <property type="evidence" value="ECO:0007669"/>
    <property type="project" value="TreeGrafter"/>
</dbReference>
<evidence type="ECO:0000256" key="1">
    <source>
        <dbReference type="ARBA" id="ARBA00022729"/>
    </source>
</evidence>
<evidence type="ECO:0000256" key="3">
    <source>
        <dbReference type="SAM" id="SignalP"/>
    </source>
</evidence>
<feature type="compositionally biased region" description="Polar residues" evidence="2">
    <location>
        <begin position="157"/>
        <end position="173"/>
    </location>
</feature>
<evidence type="ECO:0000313" key="6">
    <source>
        <dbReference type="Proteomes" id="UP000265431"/>
    </source>
</evidence>
<dbReference type="GO" id="GO:0009279">
    <property type="term" value="C:cell outer membrane"/>
    <property type="evidence" value="ECO:0007669"/>
    <property type="project" value="TreeGrafter"/>
</dbReference>
<dbReference type="Gene3D" id="2.60.450.10">
    <property type="entry name" value="Lipopolysaccharide (LPS) transport protein A like domain"/>
    <property type="match status" value="1"/>
</dbReference>
<organism evidence="5 6">
    <name type="scientific">Henriciella barbarensis</name>
    <dbReference type="NCBI Taxonomy" id="86342"/>
    <lineage>
        <taxon>Bacteria</taxon>
        <taxon>Pseudomonadati</taxon>
        <taxon>Pseudomonadota</taxon>
        <taxon>Alphaproteobacteria</taxon>
        <taxon>Hyphomonadales</taxon>
        <taxon>Hyphomonadaceae</taxon>
        <taxon>Henriciella</taxon>
    </lineage>
</organism>
<evidence type="ECO:0000313" key="5">
    <source>
        <dbReference type="EMBL" id="RIJ23725.1"/>
    </source>
</evidence>
<dbReference type="PANTHER" id="PTHR36504:SF1">
    <property type="entry name" value="LIPOPOLYSACCHARIDE EXPORT SYSTEM PROTEIN LPTA"/>
    <property type="match status" value="1"/>
</dbReference>
<name>A0A399R093_9PROT</name>
<proteinExistence type="predicted"/>
<keyword evidence="6" id="KW-1185">Reference proteome</keyword>
<dbReference type="RefSeq" id="WP_119378915.1">
    <property type="nucleotide sequence ID" value="NZ_QWGB01000005.1"/>
</dbReference>
<feature type="signal peptide" evidence="3">
    <location>
        <begin position="1"/>
        <end position="21"/>
    </location>
</feature>
<dbReference type="AlphaFoldDB" id="A0A399R093"/>
<dbReference type="OrthoDB" id="7171889at2"/>
<dbReference type="GO" id="GO:0030288">
    <property type="term" value="C:outer membrane-bounded periplasmic space"/>
    <property type="evidence" value="ECO:0007669"/>
    <property type="project" value="TreeGrafter"/>
</dbReference>
<accession>A0A399R093</accession>
<evidence type="ECO:0000256" key="2">
    <source>
        <dbReference type="SAM" id="MobiDB-lite"/>
    </source>
</evidence>
<comment type="caution">
    <text evidence="5">The sequence shown here is derived from an EMBL/GenBank/DDBJ whole genome shotgun (WGS) entry which is preliminary data.</text>
</comment>
<feature type="domain" description="Organic solvent tolerance-like N-terminal" evidence="4">
    <location>
        <begin position="32"/>
        <end position="146"/>
    </location>
</feature>
<evidence type="ECO:0000259" key="4">
    <source>
        <dbReference type="Pfam" id="PF03968"/>
    </source>
</evidence>
<dbReference type="Pfam" id="PF03968">
    <property type="entry name" value="LptD_N"/>
    <property type="match status" value="1"/>
</dbReference>
<feature type="chain" id="PRO_5017323503" evidence="3">
    <location>
        <begin position="22"/>
        <end position="206"/>
    </location>
</feature>
<dbReference type="InterPro" id="IPR052037">
    <property type="entry name" value="LPS_export_LptA"/>
</dbReference>
<dbReference type="PANTHER" id="PTHR36504">
    <property type="entry name" value="LIPOPOLYSACCHARIDE EXPORT SYSTEM PROTEIN LPTA"/>
    <property type="match status" value="1"/>
</dbReference>